<keyword evidence="2" id="KW-0732">Signal</keyword>
<sequence>MAAKAVFLFFIVSFLSLARVSFSGDPNPSSAYDELKSSGFPVGLLPANVLGYSLNRTSGDFAVRLDDHCRVTLPPDNYSATFSSRITGRLADRRISSLEGIKVRALFRWWAITGIRSSGDELVFEVGLASAKYPSRNFDESPECEGRSHDKADS</sequence>
<evidence type="ECO:0008006" key="5">
    <source>
        <dbReference type="Google" id="ProtNLM"/>
    </source>
</evidence>
<dbReference type="PANTHER" id="PTHR31676:SF172">
    <property type="entry name" value="OS01G0595400 PROTEIN"/>
    <property type="match status" value="1"/>
</dbReference>
<feature type="compositionally biased region" description="Basic and acidic residues" evidence="1">
    <location>
        <begin position="144"/>
        <end position="154"/>
    </location>
</feature>
<evidence type="ECO:0000313" key="4">
    <source>
        <dbReference type="Proteomes" id="UP001327560"/>
    </source>
</evidence>
<reference evidence="3 4" key="1">
    <citation type="submission" date="2023-10" db="EMBL/GenBank/DDBJ databases">
        <title>Chromosome-scale genome assembly provides insights into flower coloration mechanisms of Canna indica.</title>
        <authorList>
            <person name="Li C."/>
        </authorList>
    </citation>
    <scope>NUCLEOTIDE SEQUENCE [LARGE SCALE GENOMIC DNA]</scope>
    <source>
        <tissue evidence="3">Flower</tissue>
    </source>
</reference>
<accession>A0AAQ3Q684</accession>
<evidence type="ECO:0000256" key="1">
    <source>
        <dbReference type="SAM" id="MobiDB-lite"/>
    </source>
</evidence>
<feature type="region of interest" description="Disordered" evidence="1">
    <location>
        <begin position="135"/>
        <end position="154"/>
    </location>
</feature>
<name>A0AAQ3Q684_9LILI</name>
<evidence type="ECO:0000256" key="2">
    <source>
        <dbReference type="SAM" id="SignalP"/>
    </source>
</evidence>
<organism evidence="3 4">
    <name type="scientific">Canna indica</name>
    <name type="common">Indian-shot</name>
    <dbReference type="NCBI Taxonomy" id="4628"/>
    <lineage>
        <taxon>Eukaryota</taxon>
        <taxon>Viridiplantae</taxon>
        <taxon>Streptophyta</taxon>
        <taxon>Embryophyta</taxon>
        <taxon>Tracheophyta</taxon>
        <taxon>Spermatophyta</taxon>
        <taxon>Magnoliopsida</taxon>
        <taxon>Liliopsida</taxon>
        <taxon>Zingiberales</taxon>
        <taxon>Cannaceae</taxon>
        <taxon>Canna</taxon>
    </lineage>
</organism>
<evidence type="ECO:0000313" key="3">
    <source>
        <dbReference type="EMBL" id="WOK99158.1"/>
    </source>
</evidence>
<keyword evidence="4" id="KW-1185">Reference proteome</keyword>
<dbReference type="PANTHER" id="PTHR31676">
    <property type="entry name" value="T31J12.3 PROTEIN-RELATED"/>
    <property type="match status" value="1"/>
</dbReference>
<dbReference type="SUPFAM" id="SSF141562">
    <property type="entry name" value="At5g01610-like"/>
    <property type="match status" value="1"/>
</dbReference>
<feature type="signal peptide" evidence="2">
    <location>
        <begin position="1"/>
        <end position="23"/>
    </location>
</feature>
<dbReference type="Gene3D" id="2.30.240.10">
    <property type="entry name" value="At5g01610-like"/>
    <property type="match status" value="1"/>
</dbReference>
<dbReference type="Proteomes" id="UP001327560">
    <property type="component" value="Chromosome 2"/>
</dbReference>
<dbReference type="Pfam" id="PF04398">
    <property type="entry name" value="DUF538"/>
    <property type="match status" value="1"/>
</dbReference>
<dbReference type="EMBL" id="CP136891">
    <property type="protein sequence ID" value="WOK99158.1"/>
    <property type="molecule type" value="Genomic_DNA"/>
</dbReference>
<proteinExistence type="predicted"/>
<gene>
    <name evidence="3" type="ORF">Cni_G07870</name>
</gene>
<dbReference type="InterPro" id="IPR036758">
    <property type="entry name" value="At5g01610-like"/>
</dbReference>
<dbReference type="InterPro" id="IPR007493">
    <property type="entry name" value="DUF538"/>
</dbReference>
<feature type="chain" id="PRO_5042982307" description="DUF538 family protein" evidence="2">
    <location>
        <begin position="24"/>
        <end position="154"/>
    </location>
</feature>
<protein>
    <recommendedName>
        <fullName evidence="5">DUF538 family protein</fullName>
    </recommendedName>
</protein>
<dbReference type="AlphaFoldDB" id="A0AAQ3Q684"/>